<comment type="caution">
    <text evidence="2">The sequence shown here is derived from an EMBL/GenBank/DDBJ whole genome shotgun (WGS) entry which is preliminary data.</text>
</comment>
<feature type="transmembrane region" description="Helical" evidence="1">
    <location>
        <begin position="38"/>
        <end position="62"/>
    </location>
</feature>
<evidence type="ECO:0000313" key="3">
    <source>
        <dbReference type="Proteomes" id="UP000642107"/>
    </source>
</evidence>
<protein>
    <submittedName>
        <fullName evidence="2">Uncharacterized protein</fullName>
    </submittedName>
</protein>
<dbReference type="EMBL" id="JACZDF010000011">
    <property type="protein sequence ID" value="MBD9700472.1"/>
    <property type="molecule type" value="Genomic_DNA"/>
</dbReference>
<keyword evidence="1" id="KW-0812">Transmembrane</keyword>
<evidence type="ECO:0000256" key="1">
    <source>
        <dbReference type="SAM" id="Phobius"/>
    </source>
</evidence>
<sequence length="107" mass="11359">MIRLLIRLVVSLGATALGLVIAGVLVDGLSVGWRGFVVAVVIIAALQCVLAVFYVPLVWWFYVRPVASLGPSGHEPLRPCDTGTIALGAGATAQRACRRHARRARSP</sequence>
<dbReference type="Proteomes" id="UP000642107">
    <property type="component" value="Unassembled WGS sequence"/>
</dbReference>
<proteinExistence type="predicted"/>
<accession>A0ABR9DTL3</accession>
<keyword evidence="1" id="KW-1133">Transmembrane helix</keyword>
<evidence type="ECO:0000313" key="2">
    <source>
        <dbReference type="EMBL" id="MBD9700472.1"/>
    </source>
</evidence>
<reference evidence="2 3" key="1">
    <citation type="submission" date="2020-09" db="EMBL/GenBank/DDBJ databases">
        <title>Flavimobilis rhizosphaerae sp. nov., isolated from rhizosphere soil of Spartina alterniflora.</title>
        <authorList>
            <person name="Hanqin C."/>
        </authorList>
    </citation>
    <scope>NUCLEOTIDE SEQUENCE [LARGE SCALE GENOMIC DNA]</scope>
    <source>
        <strain evidence="2 3">GY 10621</strain>
    </source>
</reference>
<dbReference type="RefSeq" id="WP_192282184.1">
    <property type="nucleotide sequence ID" value="NZ_JACZDF010000011.1"/>
</dbReference>
<organism evidence="2 3">
    <name type="scientific">Flavimobilis rhizosphaerae</name>
    <dbReference type="NCBI Taxonomy" id="2775421"/>
    <lineage>
        <taxon>Bacteria</taxon>
        <taxon>Bacillati</taxon>
        <taxon>Actinomycetota</taxon>
        <taxon>Actinomycetes</taxon>
        <taxon>Micrococcales</taxon>
        <taxon>Jonesiaceae</taxon>
        <taxon>Flavimobilis</taxon>
    </lineage>
</organism>
<keyword evidence="1" id="KW-0472">Membrane</keyword>
<gene>
    <name evidence="2" type="ORF">IGS67_13435</name>
</gene>
<keyword evidence="3" id="KW-1185">Reference proteome</keyword>
<name>A0ABR9DTL3_9MICO</name>